<accession>A0ABU7R9B2</accession>
<dbReference type="InterPro" id="IPR018234">
    <property type="entry name" value="GTP_CycHdrlase_I_CS"/>
</dbReference>
<dbReference type="HAMAP" id="MF_00223">
    <property type="entry name" value="FolE"/>
    <property type="match status" value="1"/>
</dbReference>
<evidence type="ECO:0000256" key="5">
    <source>
        <dbReference type="HAMAP-Rule" id="MF_00223"/>
    </source>
</evidence>
<evidence type="ECO:0000256" key="1">
    <source>
        <dbReference type="ARBA" id="ARBA00001052"/>
    </source>
</evidence>
<dbReference type="EMBL" id="JAZGJQ010000003">
    <property type="protein sequence ID" value="MEE6147170.1"/>
    <property type="molecule type" value="Genomic_DNA"/>
</dbReference>
<keyword evidence="5" id="KW-0342">GTP-binding</keyword>
<keyword evidence="5" id="KW-0547">Nucleotide-binding</keyword>
<comment type="caution">
    <text evidence="7">The sequence shown here is derived from an EMBL/GenBank/DDBJ whole genome shotgun (WGS) entry which is preliminary data.</text>
</comment>
<dbReference type="NCBIfam" id="NF006825">
    <property type="entry name" value="PRK09347.1-2"/>
    <property type="match status" value="1"/>
</dbReference>
<comment type="catalytic activity">
    <reaction evidence="1 5">
        <text>GTP + H2O = 7,8-dihydroneopterin 3'-triphosphate + formate + H(+)</text>
        <dbReference type="Rhea" id="RHEA:17473"/>
        <dbReference type="ChEBI" id="CHEBI:15377"/>
        <dbReference type="ChEBI" id="CHEBI:15378"/>
        <dbReference type="ChEBI" id="CHEBI:15740"/>
        <dbReference type="ChEBI" id="CHEBI:37565"/>
        <dbReference type="ChEBI" id="CHEBI:58462"/>
        <dbReference type="EC" id="3.5.4.16"/>
    </reaction>
</comment>
<feature type="binding site" evidence="5">
    <location>
        <position position="179"/>
    </location>
    <ligand>
        <name>Zn(2+)</name>
        <dbReference type="ChEBI" id="CHEBI:29105"/>
    </ligand>
</feature>
<dbReference type="PANTHER" id="PTHR11109:SF7">
    <property type="entry name" value="GTP CYCLOHYDROLASE 1"/>
    <property type="match status" value="1"/>
</dbReference>
<keyword evidence="3 5" id="KW-0554">One-carbon metabolism</keyword>
<evidence type="ECO:0000256" key="4">
    <source>
        <dbReference type="ARBA" id="ARBA00022801"/>
    </source>
</evidence>
<dbReference type="SUPFAM" id="SSF55620">
    <property type="entry name" value="Tetrahydrobiopterin biosynthesis enzymes-like"/>
    <property type="match status" value="1"/>
</dbReference>
<evidence type="ECO:0000313" key="8">
    <source>
        <dbReference type="Proteomes" id="UP001332931"/>
    </source>
</evidence>
<dbReference type="InterPro" id="IPR001474">
    <property type="entry name" value="GTP_CycHdrlase_I"/>
</dbReference>
<dbReference type="Proteomes" id="UP001332931">
    <property type="component" value="Unassembled WGS sequence"/>
</dbReference>
<dbReference type="GO" id="GO:0003934">
    <property type="term" value="F:GTP cyclohydrolase I activity"/>
    <property type="evidence" value="ECO:0007669"/>
    <property type="project" value="UniProtKB-EC"/>
</dbReference>
<dbReference type="PANTHER" id="PTHR11109">
    <property type="entry name" value="GTP CYCLOHYDROLASE I"/>
    <property type="match status" value="1"/>
</dbReference>
<evidence type="ECO:0000313" key="7">
    <source>
        <dbReference type="EMBL" id="MEE6147170.1"/>
    </source>
</evidence>
<dbReference type="EC" id="3.5.4.16" evidence="5"/>
<name>A0ABU7R9B2_9ACTN</name>
<feature type="binding site" evidence="5">
    <location>
        <position position="110"/>
    </location>
    <ligand>
        <name>Zn(2+)</name>
        <dbReference type="ChEBI" id="CHEBI:29105"/>
    </ligand>
</feature>
<keyword evidence="5" id="KW-0862">Zinc</keyword>
<keyword evidence="8" id="KW-1185">Reference proteome</keyword>
<sequence length="217" mass="24040">MIEETSSYREAELTGERDAFGRELNDQGFARLDKARAEAAVREFLLAIGEDPDREGLAGTPERVARACEELLGGMQEDPGAHLRRQFREDHNQEMVVVKDIPFSSMCEHHILPFVGRASVAYIPRAGRITGLSKIARCVTGYARRLQVQERLTSEIADALVAELDPLGAMVVLEAEHTCMTMRGARSAGSLTTTSAVRGVFREDIRTREEALRLLGK</sequence>
<feature type="domain" description="GTP cyclohydrolase I" evidence="6">
    <location>
        <begin position="38"/>
        <end position="214"/>
    </location>
</feature>
<dbReference type="NCBIfam" id="TIGR00063">
    <property type="entry name" value="folE"/>
    <property type="match status" value="1"/>
</dbReference>
<evidence type="ECO:0000256" key="2">
    <source>
        <dbReference type="ARBA" id="ARBA00005080"/>
    </source>
</evidence>
<dbReference type="PROSITE" id="PS00860">
    <property type="entry name" value="GTP_CYCLOHYDROL_1_2"/>
    <property type="match status" value="1"/>
</dbReference>
<dbReference type="NCBIfam" id="NF006826">
    <property type="entry name" value="PRK09347.1-3"/>
    <property type="match status" value="1"/>
</dbReference>
<reference evidence="7 8" key="1">
    <citation type="submission" date="2024-01" db="EMBL/GenBank/DDBJ databases">
        <title>Description of Olsenella sp. nov., isolated from pig feces.</title>
        <authorList>
            <person name="Chang Y.-H."/>
        </authorList>
    </citation>
    <scope>NUCLEOTIDE SEQUENCE [LARGE SCALE GENOMIC DNA]</scope>
    <source>
        <strain evidence="7 8">YH-ols2223</strain>
    </source>
</reference>
<dbReference type="InterPro" id="IPR020602">
    <property type="entry name" value="GTP_CycHdrlase_I_dom"/>
</dbReference>
<protein>
    <recommendedName>
        <fullName evidence="5">GTP cyclohydrolase 1</fullName>
        <ecNumber evidence="5">3.5.4.16</ecNumber>
    </recommendedName>
    <alternativeName>
        <fullName evidence="5">GTP cyclohydrolase I</fullName>
        <shortName evidence="5">GTP-CH-I</shortName>
    </alternativeName>
</protein>
<keyword evidence="4 5" id="KW-0378">Hydrolase</keyword>
<gene>
    <name evidence="5 7" type="primary">folE</name>
    <name evidence="7" type="ORF">VXJ25_04070</name>
</gene>
<dbReference type="PROSITE" id="PS00859">
    <property type="entry name" value="GTP_CYCLOHYDROL_1_1"/>
    <property type="match status" value="1"/>
</dbReference>
<proteinExistence type="inferred from homology"/>
<organism evidence="7 8">
    <name type="scientific">Olsenella absiana</name>
    <dbReference type="NCBI Taxonomy" id="3115222"/>
    <lineage>
        <taxon>Bacteria</taxon>
        <taxon>Bacillati</taxon>
        <taxon>Actinomycetota</taxon>
        <taxon>Coriobacteriia</taxon>
        <taxon>Coriobacteriales</taxon>
        <taxon>Atopobiaceae</taxon>
        <taxon>Olsenella</taxon>
    </lineage>
</organism>
<feature type="binding site" evidence="5">
    <location>
        <position position="107"/>
    </location>
    <ligand>
        <name>Zn(2+)</name>
        <dbReference type="ChEBI" id="CHEBI:29105"/>
    </ligand>
</feature>
<keyword evidence="5" id="KW-0479">Metal-binding</keyword>
<dbReference type="Gene3D" id="1.10.286.10">
    <property type="match status" value="1"/>
</dbReference>
<dbReference type="Pfam" id="PF01227">
    <property type="entry name" value="GTP_cyclohydroI"/>
    <property type="match status" value="1"/>
</dbReference>
<comment type="subunit">
    <text evidence="5">Homopolymer.</text>
</comment>
<comment type="pathway">
    <text evidence="2 5">Cofactor biosynthesis; 7,8-dihydroneopterin triphosphate biosynthesis; 7,8-dihydroneopterin triphosphate from GTP: step 1/1.</text>
</comment>
<dbReference type="Gene3D" id="3.30.1130.10">
    <property type="match status" value="1"/>
</dbReference>
<dbReference type="RefSeq" id="WP_330957936.1">
    <property type="nucleotide sequence ID" value="NZ_JAZGJQ010000003.1"/>
</dbReference>
<dbReference type="InterPro" id="IPR043133">
    <property type="entry name" value="GTP-CH-I_C/QueF"/>
</dbReference>
<dbReference type="InterPro" id="IPR043134">
    <property type="entry name" value="GTP-CH-I_N"/>
</dbReference>
<evidence type="ECO:0000259" key="6">
    <source>
        <dbReference type="Pfam" id="PF01227"/>
    </source>
</evidence>
<evidence type="ECO:0000256" key="3">
    <source>
        <dbReference type="ARBA" id="ARBA00022563"/>
    </source>
</evidence>
<comment type="similarity">
    <text evidence="5">Belongs to the GTP cyclohydrolase I family.</text>
</comment>